<keyword evidence="8" id="KW-1185">Reference proteome</keyword>
<evidence type="ECO:0000256" key="2">
    <source>
        <dbReference type="ARBA" id="ARBA00005297"/>
    </source>
</evidence>
<dbReference type="Pfam" id="PF00425">
    <property type="entry name" value="Chorismate_bind"/>
    <property type="match status" value="1"/>
</dbReference>
<dbReference type="InterPro" id="IPR005801">
    <property type="entry name" value="ADC_synthase"/>
</dbReference>
<protein>
    <recommendedName>
        <fullName evidence="3">isochorismate synthase</fullName>
        <ecNumber evidence="3">5.4.4.2</ecNumber>
    </recommendedName>
    <alternativeName>
        <fullName evidence="5">Isochorismate mutase</fullName>
    </alternativeName>
</protein>
<comment type="similarity">
    <text evidence="2">Belongs to the isochorismate synthase family.</text>
</comment>
<evidence type="ECO:0000256" key="5">
    <source>
        <dbReference type="ARBA" id="ARBA00041564"/>
    </source>
</evidence>
<dbReference type="EMBL" id="JAMZMM010000005">
    <property type="protein sequence ID" value="MCP2727058.1"/>
    <property type="molecule type" value="Genomic_DNA"/>
</dbReference>
<accession>A0AAE3GNK8</accession>
<evidence type="ECO:0000256" key="1">
    <source>
        <dbReference type="ARBA" id="ARBA00000799"/>
    </source>
</evidence>
<dbReference type="PANTHER" id="PTHR42839">
    <property type="entry name" value="ISOCHORISMATE SYNTHASE ENTC"/>
    <property type="match status" value="1"/>
</dbReference>
<keyword evidence="4 7" id="KW-0413">Isomerase</keyword>
<comment type="catalytic activity">
    <reaction evidence="1">
        <text>chorismate = isochorismate</text>
        <dbReference type="Rhea" id="RHEA:18985"/>
        <dbReference type="ChEBI" id="CHEBI:29748"/>
        <dbReference type="ChEBI" id="CHEBI:29780"/>
        <dbReference type="EC" id="5.4.4.2"/>
    </reaction>
</comment>
<evidence type="ECO:0000259" key="6">
    <source>
        <dbReference type="Pfam" id="PF00425"/>
    </source>
</evidence>
<sequence length="483" mass="54623">MTVTPYRTNIFQDRQELSQLLIKGKQQAIAKDCPQIVSISQEIPPIDPLVVLQAIAKPHQLQFYFEKSVLDAAIVAIDSAISFKTLEKNRFNRSQDFIHSVLANTICYGQVNLPFSGPHFFCSFTFFEDRLPLDAPFPSATIFLPRWQISSYKNQSVLVANIEINTQVNLELILKNLWHDFQLINLSHRCFSRIDRIEQKKLIQQELQNPERFKSSVSSALKLIKENQLSKIVLANAIDVISPHPFNLVNSLDNLRQRHPDCYIFSTSNGKEHNFIGASPERLISIRNHQLVTDALAGSAPRGKTVAEDADFADRLLNSEKERREHQFVLDFITQRLSQLGLIPQHLSTTQLLKLSNIQHLWTPIQAELPIGVHPLEIVEKLHPTPAVAGVPTKIAQAQIRHYEICDRSLYAAPIGWVDYQGNCEFIVGIRSALIECHNLSQTRTNAYRARLYAGAGIVAGSDPNKELAEIQLKLQVLLKALL</sequence>
<dbReference type="RefSeq" id="WP_254009875.1">
    <property type="nucleotide sequence ID" value="NZ_JAMZMM010000005.1"/>
</dbReference>
<dbReference type="GO" id="GO:0008909">
    <property type="term" value="F:isochorismate synthase activity"/>
    <property type="evidence" value="ECO:0007669"/>
    <property type="project" value="UniProtKB-EC"/>
</dbReference>
<evidence type="ECO:0000313" key="7">
    <source>
        <dbReference type="EMBL" id="MCP2727058.1"/>
    </source>
</evidence>
<dbReference type="InterPro" id="IPR004561">
    <property type="entry name" value="IsoChor_synthase"/>
</dbReference>
<feature type="domain" description="Chorismate-utilising enzyme C-terminal" evidence="6">
    <location>
        <begin position="210"/>
        <end position="474"/>
    </location>
</feature>
<evidence type="ECO:0000256" key="3">
    <source>
        <dbReference type="ARBA" id="ARBA00012824"/>
    </source>
</evidence>
<dbReference type="InterPro" id="IPR015890">
    <property type="entry name" value="Chorismate_C"/>
</dbReference>
<dbReference type="Proteomes" id="UP001204953">
    <property type="component" value="Unassembled WGS sequence"/>
</dbReference>
<dbReference type="NCBIfam" id="TIGR00543">
    <property type="entry name" value="isochor_syn"/>
    <property type="match status" value="1"/>
</dbReference>
<dbReference type="Gene3D" id="3.60.120.10">
    <property type="entry name" value="Anthranilate synthase"/>
    <property type="match status" value="1"/>
</dbReference>
<dbReference type="SUPFAM" id="SSF56322">
    <property type="entry name" value="ADC synthase"/>
    <property type="match status" value="1"/>
</dbReference>
<dbReference type="PANTHER" id="PTHR42839:SF2">
    <property type="entry name" value="ISOCHORISMATE SYNTHASE ENTC"/>
    <property type="match status" value="1"/>
</dbReference>
<evidence type="ECO:0000256" key="4">
    <source>
        <dbReference type="ARBA" id="ARBA00023235"/>
    </source>
</evidence>
<proteinExistence type="inferred from homology"/>
<evidence type="ECO:0000313" key="8">
    <source>
        <dbReference type="Proteomes" id="UP001204953"/>
    </source>
</evidence>
<reference evidence="7" key="1">
    <citation type="submission" date="2022-06" db="EMBL/GenBank/DDBJ databases">
        <title>New cyanobacteria of genus Symplocastrum in benthos of Lake Baikal.</title>
        <authorList>
            <person name="Sorokovikova E."/>
            <person name="Tikhonova I."/>
            <person name="Krasnopeev A."/>
            <person name="Evseev P."/>
            <person name="Gladkikh A."/>
            <person name="Belykh O."/>
        </authorList>
    </citation>
    <scope>NUCLEOTIDE SEQUENCE</scope>
    <source>
        <strain evidence="7">BBK-W-15</strain>
    </source>
</reference>
<organism evidence="7 8">
    <name type="scientific">Limnofasciculus baicalensis BBK-W-15</name>
    <dbReference type="NCBI Taxonomy" id="2699891"/>
    <lineage>
        <taxon>Bacteria</taxon>
        <taxon>Bacillati</taxon>
        <taxon>Cyanobacteriota</taxon>
        <taxon>Cyanophyceae</taxon>
        <taxon>Coleofasciculales</taxon>
        <taxon>Coleofasciculaceae</taxon>
        <taxon>Limnofasciculus</taxon>
        <taxon>Limnofasciculus baicalensis</taxon>
    </lineage>
</organism>
<name>A0AAE3GNK8_9CYAN</name>
<dbReference type="AlphaFoldDB" id="A0AAE3GNK8"/>
<comment type="caution">
    <text evidence="7">The sequence shown here is derived from an EMBL/GenBank/DDBJ whole genome shotgun (WGS) entry which is preliminary data.</text>
</comment>
<gene>
    <name evidence="7" type="ORF">NJ959_01025</name>
</gene>
<dbReference type="EC" id="5.4.4.2" evidence="3"/>